<dbReference type="AlphaFoldDB" id="A0A7K4MWD6"/>
<evidence type="ECO:0000313" key="2">
    <source>
        <dbReference type="EMBL" id="NWJ57777.1"/>
    </source>
</evidence>
<sequence>MKTYWERQEAIEALEFKVVELFEKNDELEGRIYELEKKCEEFDIGERQLWESIESAFVSIYNLKEKYNERKL</sequence>
<reference evidence="2 3" key="1">
    <citation type="journal article" date="2019" name="Environ. Microbiol.">
        <title>Genomics insights into ecotype formation of ammonia-oxidizing archaea in the deep ocean.</title>
        <authorList>
            <person name="Wang Y."/>
            <person name="Huang J.M."/>
            <person name="Cui G.J."/>
            <person name="Nunoura T."/>
            <person name="Takaki Y."/>
            <person name="Li W.L."/>
            <person name="Li J."/>
            <person name="Gao Z.M."/>
            <person name="Takai K."/>
            <person name="Zhang A.Q."/>
            <person name="Stepanauskas R."/>
        </authorList>
    </citation>
    <scope>NUCLEOTIDE SEQUENCE [LARGE SCALE GENOMIC DNA]</scope>
    <source>
        <strain evidence="2 3">L15a</strain>
    </source>
</reference>
<evidence type="ECO:0000313" key="3">
    <source>
        <dbReference type="Proteomes" id="UP000575480"/>
    </source>
</evidence>
<organism evidence="2 3">
    <name type="scientific">Marine Group I thaumarchaeote</name>
    <dbReference type="NCBI Taxonomy" id="2511932"/>
    <lineage>
        <taxon>Archaea</taxon>
        <taxon>Nitrososphaerota</taxon>
        <taxon>Marine Group I</taxon>
    </lineage>
</organism>
<comment type="caution">
    <text evidence="2">The sequence shown here is derived from an EMBL/GenBank/DDBJ whole genome shotgun (WGS) entry which is preliminary data.</text>
</comment>
<gene>
    <name evidence="2" type="ORF">HX858_08570</name>
</gene>
<dbReference type="Proteomes" id="UP000575480">
    <property type="component" value="Unassembled WGS sequence"/>
</dbReference>
<proteinExistence type="predicted"/>
<name>A0A7K4MWD6_9ARCH</name>
<keyword evidence="1" id="KW-0175">Coiled coil</keyword>
<evidence type="ECO:0000256" key="1">
    <source>
        <dbReference type="SAM" id="Coils"/>
    </source>
</evidence>
<accession>A0A7K4MWD6</accession>
<protein>
    <submittedName>
        <fullName evidence="2">Uncharacterized protein</fullName>
    </submittedName>
</protein>
<dbReference type="EMBL" id="JACATH010000015">
    <property type="protein sequence ID" value="NWJ57777.1"/>
    <property type="molecule type" value="Genomic_DNA"/>
</dbReference>
<feature type="coiled-coil region" evidence="1">
    <location>
        <begin position="11"/>
        <end position="38"/>
    </location>
</feature>